<keyword evidence="1" id="KW-0862">Zinc</keyword>
<dbReference type="Proteomes" id="UP000184267">
    <property type="component" value="Unassembled WGS sequence"/>
</dbReference>
<dbReference type="AlphaFoldDB" id="A0A1M2V2C8"/>
<dbReference type="InterPro" id="IPR013087">
    <property type="entry name" value="Znf_C2H2_type"/>
</dbReference>
<evidence type="ECO:0000256" key="1">
    <source>
        <dbReference type="PROSITE-ProRule" id="PRU00042"/>
    </source>
</evidence>
<dbReference type="EMBL" id="MNAD01001723">
    <property type="protein sequence ID" value="OJT01734.1"/>
    <property type="molecule type" value="Genomic_DNA"/>
</dbReference>
<sequence length="236" mass="25798">MCGSTVQTGLRKTPPATQPLTTINQIPLTSVTLRQRSPEPLKPAPIRICYDTLASPQICHSSLTYIPPPRSSPHAHDATFTSYVDYAQGGSYALEPIRAPRPSGAAPSNVSHLPYGAPIPPPSASYPGHIHTPDEKRCEWDGCNQPLGENSCAGVRRHLRDHHFRGNPPSAKDLVQCKWAGCRREAMQWENIPKHVAECHTKSMTRTCSSCGDSFARSDTLKRHKEAGNCSGSSFH</sequence>
<evidence type="ECO:0000259" key="3">
    <source>
        <dbReference type="PROSITE" id="PS50157"/>
    </source>
</evidence>
<feature type="compositionally biased region" description="Polar residues" evidence="2">
    <location>
        <begin position="1"/>
        <end position="10"/>
    </location>
</feature>
<dbReference type="STRING" id="154538.A0A1M2V2C8"/>
<dbReference type="OMA" id="DGCNQPL"/>
<keyword evidence="5" id="KW-1185">Reference proteome</keyword>
<dbReference type="Gene3D" id="3.30.160.60">
    <property type="entry name" value="Classic Zinc Finger"/>
    <property type="match status" value="1"/>
</dbReference>
<reference evidence="4 5" key="1">
    <citation type="submission" date="2016-10" db="EMBL/GenBank/DDBJ databases">
        <title>Genome sequence of the basidiomycete white-rot fungus Trametes pubescens.</title>
        <authorList>
            <person name="Makela M.R."/>
            <person name="Granchi Z."/>
            <person name="Peng M."/>
            <person name="De Vries R.P."/>
            <person name="Grigoriev I."/>
            <person name="Riley R."/>
            <person name="Hilden K."/>
        </authorList>
    </citation>
    <scope>NUCLEOTIDE SEQUENCE [LARGE SCALE GENOMIC DNA]</scope>
    <source>
        <strain evidence="4 5">FBCC735</strain>
    </source>
</reference>
<comment type="caution">
    <text evidence="4">The sequence shown here is derived from an EMBL/GenBank/DDBJ whole genome shotgun (WGS) entry which is preliminary data.</text>
</comment>
<name>A0A1M2V2C8_TRAPU</name>
<accession>A0A1M2V2C8</accession>
<keyword evidence="1" id="KW-0479">Metal-binding</keyword>
<gene>
    <name evidence="4" type="ORF">TRAPUB_7790</name>
</gene>
<evidence type="ECO:0000256" key="2">
    <source>
        <dbReference type="SAM" id="MobiDB-lite"/>
    </source>
</evidence>
<proteinExistence type="predicted"/>
<dbReference type="OrthoDB" id="2801792at2759"/>
<keyword evidence="1" id="KW-0863">Zinc-finger</keyword>
<organism evidence="4 5">
    <name type="scientific">Trametes pubescens</name>
    <name type="common">White-rot fungus</name>
    <dbReference type="NCBI Taxonomy" id="154538"/>
    <lineage>
        <taxon>Eukaryota</taxon>
        <taxon>Fungi</taxon>
        <taxon>Dikarya</taxon>
        <taxon>Basidiomycota</taxon>
        <taxon>Agaricomycotina</taxon>
        <taxon>Agaricomycetes</taxon>
        <taxon>Polyporales</taxon>
        <taxon>Polyporaceae</taxon>
        <taxon>Trametes</taxon>
    </lineage>
</organism>
<feature type="domain" description="C2H2-type" evidence="3">
    <location>
        <begin position="206"/>
        <end position="236"/>
    </location>
</feature>
<dbReference type="GO" id="GO:0008270">
    <property type="term" value="F:zinc ion binding"/>
    <property type="evidence" value="ECO:0007669"/>
    <property type="project" value="UniProtKB-KW"/>
</dbReference>
<protein>
    <recommendedName>
        <fullName evidence="3">C2H2-type domain-containing protein</fullName>
    </recommendedName>
</protein>
<feature type="region of interest" description="Disordered" evidence="2">
    <location>
        <begin position="1"/>
        <end position="20"/>
    </location>
</feature>
<dbReference type="PROSITE" id="PS50157">
    <property type="entry name" value="ZINC_FINGER_C2H2_2"/>
    <property type="match status" value="1"/>
</dbReference>
<evidence type="ECO:0000313" key="4">
    <source>
        <dbReference type="EMBL" id="OJT01734.1"/>
    </source>
</evidence>
<evidence type="ECO:0000313" key="5">
    <source>
        <dbReference type="Proteomes" id="UP000184267"/>
    </source>
</evidence>